<feature type="domain" description="Histidine kinase" evidence="15">
    <location>
        <begin position="484"/>
        <end position="593"/>
    </location>
</feature>
<evidence type="ECO:0000256" key="10">
    <source>
        <dbReference type="ARBA" id="ARBA00022840"/>
    </source>
</evidence>
<dbReference type="Pfam" id="PF00672">
    <property type="entry name" value="HAMP"/>
    <property type="match status" value="1"/>
</dbReference>
<reference evidence="17" key="1">
    <citation type="submission" date="2018-02" db="EMBL/GenBank/DDBJ databases">
        <authorList>
            <person name="Kim S.-K."/>
            <person name="Jung H.-I."/>
            <person name="Lee S.-W."/>
        </authorList>
    </citation>
    <scope>NUCLEOTIDE SEQUENCE</scope>
    <source>
        <strain evidence="17">SK3146</strain>
    </source>
</reference>
<evidence type="ECO:0000313" key="17">
    <source>
        <dbReference type="EMBL" id="UQZ80932.1"/>
    </source>
</evidence>
<feature type="transmembrane region" description="Helical" evidence="14">
    <location>
        <begin position="16"/>
        <end position="38"/>
    </location>
</feature>
<evidence type="ECO:0000313" key="18">
    <source>
        <dbReference type="Proteomes" id="UP001057134"/>
    </source>
</evidence>
<keyword evidence="6 17" id="KW-0808">Transferase</keyword>
<evidence type="ECO:0000256" key="5">
    <source>
        <dbReference type="ARBA" id="ARBA00022553"/>
    </source>
</evidence>
<evidence type="ECO:0000256" key="11">
    <source>
        <dbReference type="ARBA" id="ARBA00022989"/>
    </source>
</evidence>
<dbReference type="Gene3D" id="3.30.565.10">
    <property type="entry name" value="Histidine kinase-like ATPase, C-terminal domain"/>
    <property type="match status" value="1"/>
</dbReference>
<organism evidence="17 18">
    <name type="scientific">Paenibacillus konkukensis</name>
    <dbReference type="NCBI Taxonomy" id="2020716"/>
    <lineage>
        <taxon>Bacteria</taxon>
        <taxon>Bacillati</taxon>
        <taxon>Bacillota</taxon>
        <taxon>Bacilli</taxon>
        <taxon>Bacillales</taxon>
        <taxon>Paenibacillaceae</taxon>
        <taxon>Paenibacillus</taxon>
    </lineage>
</organism>
<keyword evidence="12" id="KW-0902">Two-component regulatory system</keyword>
<dbReference type="Gene3D" id="6.10.340.10">
    <property type="match status" value="1"/>
</dbReference>
<keyword evidence="10" id="KW-0067">ATP-binding</keyword>
<gene>
    <name evidence="17" type="ORF">SK3146_00088</name>
</gene>
<evidence type="ECO:0000256" key="9">
    <source>
        <dbReference type="ARBA" id="ARBA00022777"/>
    </source>
</evidence>
<protein>
    <recommendedName>
        <fullName evidence="3">histidine kinase</fullName>
        <ecNumber evidence="3">2.7.13.3</ecNumber>
    </recommendedName>
</protein>
<evidence type="ECO:0000256" key="1">
    <source>
        <dbReference type="ARBA" id="ARBA00000085"/>
    </source>
</evidence>
<dbReference type="Gene3D" id="3.30.450.20">
    <property type="entry name" value="PAS domain"/>
    <property type="match status" value="2"/>
</dbReference>
<dbReference type="EMBL" id="CP027059">
    <property type="protein sequence ID" value="UQZ80932.1"/>
    <property type="molecule type" value="Genomic_DNA"/>
</dbReference>
<dbReference type="InterPro" id="IPR033479">
    <property type="entry name" value="dCache_1"/>
</dbReference>
<keyword evidence="5" id="KW-0597">Phosphoprotein</keyword>
<keyword evidence="8" id="KW-0547">Nucleotide-binding</keyword>
<dbReference type="SMART" id="SM00304">
    <property type="entry name" value="HAMP"/>
    <property type="match status" value="1"/>
</dbReference>
<feature type="domain" description="HAMP" evidence="16">
    <location>
        <begin position="313"/>
        <end position="366"/>
    </location>
</feature>
<accession>A0ABY4RHM9</accession>
<dbReference type="InterPro" id="IPR036890">
    <property type="entry name" value="HATPase_C_sf"/>
</dbReference>
<evidence type="ECO:0000256" key="8">
    <source>
        <dbReference type="ARBA" id="ARBA00022741"/>
    </source>
</evidence>
<keyword evidence="4" id="KW-1003">Cell membrane</keyword>
<dbReference type="SMART" id="SM00387">
    <property type="entry name" value="HATPase_c"/>
    <property type="match status" value="1"/>
</dbReference>
<dbReference type="InterPro" id="IPR003594">
    <property type="entry name" value="HATPase_dom"/>
</dbReference>
<evidence type="ECO:0000256" key="12">
    <source>
        <dbReference type="ARBA" id="ARBA00023012"/>
    </source>
</evidence>
<dbReference type="CDD" id="cd12912">
    <property type="entry name" value="PDC2_MCP_like"/>
    <property type="match status" value="1"/>
</dbReference>
<dbReference type="InterPro" id="IPR005467">
    <property type="entry name" value="His_kinase_dom"/>
</dbReference>
<dbReference type="Pfam" id="PF02743">
    <property type="entry name" value="dCache_1"/>
    <property type="match status" value="1"/>
</dbReference>
<dbReference type="InterPro" id="IPR050640">
    <property type="entry name" value="Bact_2-comp_sensor_kinase"/>
</dbReference>
<keyword evidence="11 14" id="KW-1133">Transmembrane helix</keyword>
<dbReference type="SUPFAM" id="SSF158472">
    <property type="entry name" value="HAMP domain-like"/>
    <property type="match status" value="1"/>
</dbReference>
<dbReference type="PANTHER" id="PTHR34220">
    <property type="entry name" value="SENSOR HISTIDINE KINASE YPDA"/>
    <property type="match status" value="1"/>
</dbReference>
<dbReference type="SUPFAM" id="SSF55874">
    <property type="entry name" value="ATPase domain of HSP90 chaperone/DNA topoisomerase II/histidine kinase"/>
    <property type="match status" value="1"/>
</dbReference>
<dbReference type="PROSITE" id="PS50109">
    <property type="entry name" value="HIS_KIN"/>
    <property type="match status" value="1"/>
</dbReference>
<keyword evidence="18" id="KW-1185">Reference proteome</keyword>
<dbReference type="CDD" id="cd06225">
    <property type="entry name" value="HAMP"/>
    <property type="match status" value="1"/>
</dbReference>
<keyword evidence="7 14" id="KW-0812">Transmembrane</keyword>
<dbReference type="InterPro" id="IPR003660">
    <property type="entry name" value="HAMP_dom"/>
</dbReference>
<feature type="transmembrane region" description="Helical" evidence="14">
    <location>
        <begin position="294"/>
        <end position="316"/>
    </location>
</feature>
<reference evidence="17" key="2">
    <citation type="journal article" date="2021" name="J Anim Sci Technol">
        <title>Complete genome sequence of Paenibacillus konkukensis sp. nov. SK3146 as a potential probiotic strain.</title>
        <authorList>
            <person name="Jung H.I."/>
            <person name="Park S."/>
            <person name="Niu K.M."/>
            <person name="Lee S.W."/>
            <person name="Kothari D."/>
            <person name="Yi K.J."/>
            <person name="Kim S.K."/>
        </authorList>
    </citation>
    <scope>NUCLEOTIDE SEQUENCE</scope>
    <source>
        <strain evidence="17">SK3146</strain>
    </source>
</reference>
<evidence type="ECO:0000256" key="14">
    <source>
        <dbReference type="SAM" id="Phobius"/>
    </source>
</evidence>
<evidence type="ECO:0000256" key="3">
    <source>
        <dbReference type="ARBA" id="ARBA00012438"/>
    </source>
</evidence>
<comment type="subcellular location">
    <subcellularLocation>
        <location evidence="2">Cell membrane</location>
        <topology evidence="2">Multi-pass membrane protein</topology>
    </subcellularLocation>
</comment>
<evidence type="ECO:0000256" key="7">
    <source>
        <dbReference type="ARBA" id="ARBA00022692"/>
    </source>
</evidence>
<evidence type="ECO:0000256" key="4">
    <source>
        <dbReference type="ARBA" id="ARBA00022475"/>
    </source>
</evidence>
<sequence>MKLPRLQVNSIKHRMIILFLALSLLSIGLITLFSHYYYSKAVKEDFKLITTEATNRLNHHMEFYFKQMKNSTNTLINTALTQQWLRQEYVPGPEDINEIEMEMKTYVSFNFPEIVNMYLVSNDKRVLPLFNNKSRNQTYANESWYSAVPLTAVTVLPTQRLDGTGPLVLSMVIPIYSTINLEIIGNLVVQFSLSEIEATFAKSKLGKTGFFFILSGDNTFVYHPNKEWIGKRITDTPLKELDWEGAAEKNMYDVNGTAYLVSYGVSSDTGWKIVSIVPYAEMAHSLQSAVQSTLITFVVISLLIMIVIPLLLRQFIHPIKQLKSLMEAVAMGNLSVRAHKVSTINEFQILNYSFNKMVKQLIILMDEVSYYKVKEVELQLKQSEATIRALQNQINPHLLYNTLDIIKSIAFLEDVPLIEKITQNLADVYRYASKWSYDEVTLEEELSSLTKYLDIIHIRYPKKFESGVRVNEKLLSCPIIKLSIQPVVENAVKYAVEPKGGEAAIIVTAYKERQDLIIEIADNGPGISDEKLASLEEQFASQSSNEETLMSGTIGLANVHARLSLKYGQGYGVFVHSFPGRGSVISIRIPYRGP</sequence>
<evidence type="ECO:0000256" key="13">
    <source>
        <dbReference type="ARBA" id="ARBA00023136"/>
    </source>
</evidence>
<dbReference type="Pfam" id="PF06580">
    <property type="entry name" value="His_kinase"/>
    <property type="match status" value="1"/>
</dbReference>
<name>A0ABY4RHM9_9BACL</name>
<dbReference type="Proteomes" id="UP001057134">
    <property type="component" value="Chromosome"/>
</dbReference>
<dbReference type="GO" id="GO:0004673">
    <property type="term" value="F:protein histidine kinase activity"/>
    <property type="evidence" value="ECO:0007669"/>
    <property type="project" value="UniProtKB-EC"/>
</dbReference>
<keyword evidence="13 14" id="KW-0472">Membrane</keyword>
<dbReference type="RefSeq" id="WP_249863206.1">
    <property type="nucleotide sequence ID" value="NZ_CP027059.1"/>
</dbReference>
<evidence type="ECO:0000256" key="6">
    <source>
        <dbReference type="ARBA" id="ARBA00022679"/>
    </source>
</evidence>
<dbReference type="EC" id="2.7.13.3" evidence="3"/>
<dbReference type="Pfam" id="PF02518">
    <property type="entry name" value="HATPase_c"/>
    <property type="match status" value="1"/>
</dbReference>
<evidence type="ECO:0000259" key="15">
    <source>
        <dbReference type="PROSITE" id="PS50109"/>
    </source>
</evidence>
<comment type="catalytic activity">
    <reaction evidence="1">
        <text>ATP + protein L-histidine = ADP + protein N-phospho-L-histidine.</text>
        <dbReference type="EC" id="2.7.13.3"/>
    </reaction>
</comment>
<dbReference type="PROSITE" id="PS50885">
    <property type="entry name" value="HAMP"/>
    <property type="match status" value="1"/>
</dbReference>
<proteinExistence type="predicted"/>
<evidence type="ECO:0000256" key="2">
    <source>
        <dbReference type="ARBA" id="ARBA00004651"/>
    </source>
</evidence>
<keyword evidence="9" id="KW-0418">Kinase</keyword>
<evidence type="ECO:0000259" key="16">
    <source>
        <dbReference type="PROSITE" id="PS50885"/>
    </source>
</evidence>
<dbReference type="PANTHER" id="PTHR34220:SF7">
    <property type="entry name" value="SENSOR HISTIDINE KINASE YPDA"/>
    <property type="match status" value="1"/>
</dbReference>
<dbReference type="InterPro" id="IPR010559">
    <property type="entry name" value="Sig_transdc_His_kin_internal"/>
</dbReference>